<sequence>MDRPEPTPHSDPLDYEIPEHQMGVAGGIKRARAPSMSPEPESKRARYETERPASLRKGYSSNGSPRFLREMRLCGYQQLPQSIRDLSATEPPPDHHDLPAAANAELTGGEVSDDDEASIWDAISEYGYDPAQSIDDANTYDGATVVDDTSDYEEELDNDWGYGTNIELDRIVGLTDEVGLLQLAAERYQVQKILESGHKTLDTANGQTTADGAARVTYDATEFDLD</sequence>
<organism evidence="2 3">
    <name type="scientific">Trichodelitschia bisporula</name>
    <dbReference type="NCBI Taxonomy" id="703511"/>
    <lineage>
        <taxon>Eukaryota</taxon>
        <taxon>Fungi</taxon>
        <taxon>Dikarya</taxon>
        <taxon>Ascomycota</taxon>
        <taxon>Pezizomycotina</taxon>
        <taxon>Dothideomycetes</taxon>
        <taxon>Dothideomycetes incertae sedis</taxon>
        <taxon>Phaeotrichales</taxon>
        <taxon>Phaeotrichaceae</taxon>
        <taxon>Trichodelitschia</taxon>
    </lineage>
</organism>
<keyword evidence="3" id="KW-1185">Reference proteome</keyword>
<dbReference type="Proteomes" id="UP000799640">
    <property type="component" value="Unassembled WGS sequence"/>
</dbReference>
<feature type="compositionally biased region" description="Basic and acidic residues" evidence="1">
    <location>
        <begin position="40"/>
        <end position="53"/>
    </location>
</feature>
<gene>
    <name evidence="2" type="ORF">EJ06DRAFT_89904</name>
</gene>
<dbReference type="EMBL" id="ML996699">
    <property type="protein sequence ID" value="KAF2398735.1"/>
    <property type="molecule type" value="Genomic_DNA"/>
</dbReference>
<dbReference type="AlphaFoldDB" id="A0A6G1HSM0"/>
<name>A0A6G1HSM0_9PEZI</name>
<protein>
    <submittedName>
        <fullName evidence="2">Uncharacterized protein</fullName>
    </submittedName>
</protein>
<reference evidence="2" key="1">
    <citation type="journal article" date="2020" name="Stud. Mycol.">
        <title>101 Dothideomycetes genomes: a test case for predicting lifestyles and emergence of pathogens.</title>
        <authorList>
            <person name="Haridas S."/>
            <person name="Albert R."/>
            <person name="Binder M."/>
            <person name="Bloem J."/>
            <person name="Labutti K."/>
            <person name="Salamov A."/>
            <person name="Andreopoulos B."/>
            <person name="Baker S."/>
            <person name="Barry K."/>
            <person name="Bills G."/>
            <person name="Bluhm B."/>
            <person name="Cannon C."/>
            <person name="Castanera R."/>
            <person name="Culley D."/>
            <person name="Daum C."/>
            <person name="Ezra D."/>
            <person name="Gonzalez J."/>
            <person name="Henrissat B."/>
            <person name="Kuo A."/>
            <person name="Liang C."/>
            <person name="Lipzen A."/>
            <person name="Lutzoni F."/>
            <person name="Magnuson J."/>
            <person name="Mondo S."/>
            <person name="Nolan M."/>
            <person name="Ohm R."/>
            <person name="Pangilinan J."/>
            <person name="Park H.-J."/>
            <person name="Ramirez L."/>
            <person name="Alfaro M."/>
            <person name="Sun H."/>
            <person name="Tritt A."/>
            <person name="Yoshinaga Y."/>
            <person name="Zwiers L.-H."/>
            <person name="Turgeon B."/>
            <person name="Goodwin S."/>
            <person name="Spatafora J."/>
            <person name="Crous P."/>
            <person name="Grigoriev I."/>
        </authorList>
    </citation>
    <scope>NUCLEOTIDE SEQUENCE</scope>
    <source>
        <strain evidence="2">CBS 262.69</strain>
    </source>
</reference>
<proteinExistence type="predicted"/>
<accession>A0A6G1HSM0</accession>
<evidence type="ECO:0000313" key="2">
    <source>
        <dbReference type="EMBL" id="KAF2398735.1"/>
    </source>
</evidence>
<evidence type="ECO:0000256" key="1">
    <source>
        <dbReference type="SAM" id="MobiDB-lite"/>
    </source>
</evidence>
<evidence type="ECO:0000313" key="3">
    <source>
        <dbReference type="Proteomes" id="UP000799640"/>
    </source>
</evidence>
<feature type="region of interest" description="Disordered" evidence="1">
    <location>
        <begin position="1"/>
        <end position="64"/>
    </location>
</feature>
<feature type="compositionally biased region" description="Basic and acidic residues" evidence="1">
    <location>
        <begin position="1"/>
        <end position="12"/>
    </location>
</feature>